<dbReference type="EMBL" id="CAMPGE010002331">
    <property type="protein sequence ID" value="CAI2361130.1"/>
    <property type="molecule type" value="Genomic_DNA"/>
</dbReference>
<name>A0AAD1U4B6_EUPCR</name>
<dbReference type="Proteomes" id="UP001295684">
    <property type="component" value="Unassembled WGS sequence"/>
</dbReference>
<gene>
    <name evidence="2" type="ORF">ECRASSUSDP1_LOCUS2440</name>
</gene>
<evidence type="ECO:0000256" key="1">
    <source>
        <dbReference type="SAM" id="MobiDB-lite"/>
    </source>
</evidence>
<dbReference type="PANTHER" id="PTHR38130:SF1">
    <property type="entry name" value="EF-HAND DOMAIN-CONTAINING PROTEIN"/>
    <property type="match status" value="1"/>
</dbReference>
<accession>A0AAD1U4B6</accession>
<proteinExistence type="predicted"/>
<feature type="region of interest" description="Disordered" evidence="1">
    <location>
        <begin position="228"/>
        <end position="253"/>
    </location>
</feature>
<dbReference type="AlphaFoldDB" id="A0AAD1U4B6"/>
<keyword evidence="3" id="KW-1185">Reference proteome</keyword>
<comment type="caution">
    <text evidence="2">The sequence shown here is derived from an EMBL/GenBank/DDBJ whole genome shotgun (WGS) entry which is preliminary data.</text>
</comment>
<reference evidence="2" key="1">
    <citation type="submission" date="2023-07" db="EMBL/GenBank/DDBJ databases">
        <authorList>
            <consortium name="AG Swart"/>
            <person name="Singh M."/>
            <person name="Singh A."/>
            <person name="Seah K."/>
            <person name="Emmerich C."/>
        </authorList>
    </citation>
    <scope>NUCLEOTIDE SEQUENCE</scope>
    <source>
        <strain evidence="2">DP1</strain>
    </source>
</reference>
<dbReference type="PANTHER" id="PTHR38130">
    <property type="entry name" value="EF-HAND DOMAIN-CONTAINING PROTEIN"/>
    <property type="match status" value="1"/>
</dbReference>
<protein>
    <submittedName>
        <fullName evidence="2">Uncharacterized protein</fullName>
    </submittedName>
</protein>
<evidence type="ECO:0000313" key="2">
    <source>
        <dbReference type="EMBL" id="CAI2361130.1"/>
    </source>
</evidence>
<evidence type="ECO:0000313" key="3">
    <source>
        <dbReference type="Proteomes" id="UP001295684"/>
    </source>
</evidence>
<sequence>MIPLAHQPDPYNYPMPQRKDLMSLSVIDQWKDGEYTQAKKFNTNRGFNQALKTSDIEGAQPKQFGSKVSKKEEFTNQNWDIDRSGPRALHIGLNKPEYGLKNEDIEHSMPDCIKFKTMRSGDPLNPSYKLPEVEMKPVTPPKFIRDHINNDDIEGSKPKKPVYYQTRDNILKVEDIPGAKARDRTFTRTTQFDAINYRDVTHADFKSKRVTNPLEPTYVVRNEDGSTTTIGKIENSTSHKIPERKRGPLSSSLETSDIAGAQTGTKNLGVFATFKRKDYSKTNDISDIAGSTVGSLRKGPATKRISNPLNPDYQMPGGSEFKETNAFGNTGQQVVAGPQPISSQTRFAHRVKPPIAMPHNINREHFKRDRNQFYGEEDKNFADVDFNKLYKATKNPNPGAAPQMAPDLRDDVGFRRNEKKFYSQDQTDKSEFEYNQAKFYSGGAQNPAELDRARLENLGGHAKVQKPEVNTKAQHFKRDQAHFYGKSYAPSGGSSDVGSIYQNNAAEFHGLDKPTHGERPFQNPKQFTSQPSIPQQNAGSVLNERRLKEHESNMQRDPKFGKNLRKFWGMKSNPTNSAFSSSNKSYAQKLDGFIG</sequence>
<organism evidence="2 3">
    <name type="scientific">Euplotes crassus</name>
    <dbReference type="NCBI Taxonomy" id="5936"/>
    <lineage>
        <taxon>Eukaryota</taxon>
        <taxon>Sar</taxon>
        <taxon>Alveolata</taxon>
        <taxon>Ciliophora</taxon>
        <taxon>Intramacronucleata</taxon>
        <taxon>Spirotrichea</taxon>
        <taxon>Hypotrichia</taxon>
        <taxon>Euplotida</taxon>
        <taxon>Euplotidae</taxon>
        <taxon>Moneuplotes</taxon>
    </lineage>
</organism>
<feature type="compositionally biased region" description="Polar residues" evidence="1">
    <location>
        <begin position="228"/>
        <end position="239"/>
    </location>
</feature>